<dbReference type="InterPro" id="IPR013320">
    <property type="entry name" value="ConA-like_dom_sf"/>
</dbReference>
<feature type="region of interest" description="Disordered" evidence="5">
    <location>
        <begin position="425"/>
        <end position="464"/>
    </location>
</feature>
<keyword evidence="3" id="KW-0378">Hydrolase</keyword>
<comment type="similarity">
    <text evidence="1">Belongs to the glycosyl hydrolase 16 family.</text>
</comment>
<feature type="chain" id="PRO_5046194138" evidence="6">
    <location>
        <begin position="50"/>
        <end position="599"/>
    </location>
</feature>
<dbReference type="PANTHER" id="PTHR10963:SF55">
    <property type="entry name" value="GLYCOSIDE HYDROLASE FAMILY 16 PROTEIN"/>
    <property type="match status" value="1"/>
</dbReference>
<feature type="region of interest" description="Disordered" evidence="5">
    <location>
        <begin position="328"/>
        <end position="354"/>
    </location>
</feature>
<dbReference type="PANTHER" id="PTHR10963">
    <property type="entry name" value="GLYCOSYL HYDROLASE-RELATED"/>
    <property type="match status" value="1"/>
</dbReference>
<dbReference type="Gene3D" id="2.60.40.10">
    <property type="entry name" value="Immunoglobulins"/>
    <property type="match status" value="1"/>
</dbReference>
<evidence type="ECO:0000259" key="9">
    <source>
        <dbReference type="PROSITE" id="PS51762"/>
    </source>
</evidence>
<evidence type="ECO:0000259" key="8">
    <source>
        <dbReference type="PROSITE" id="PS51175"/>
    </source>
</evidence>
<keyword evidence="3" id="KW-0326">Glycosidase</keyword>
<keyword evidence="11" id="KW-1185">Reference proteome</keyword>
<feature type="domain" description="GH16" evidence="9">
    <location>
        <begin position="44"/>
        <end position="331"/>
    </location>
</feature>
<evidence type="ECO:0000256" key="5">
    <source>
        <dbReference type="SAM" id="MobiDB-lite"/>
    </source>
</evidence>
<dbReference type="InterPro" id="IPR050546">
    <property type="entry name" value="Glycosyl_Hydrlase_16"/>
</dbReference>
<feature type="domain" description="Fibronectin type-III" evidence="7">
    <location>
        <begin position="357"/>
        <end position="438"/>
    </location>
</feature>
<keyword evidence="2 6" id="KW-0732">Signal</keyword>
<dbReference type="SUPFAM" id="SSF49899">
    <property type="entry name" value="Concanavalin A-like lectins/glucanases"/>
    <property type="match status" value="1"/>
</dbReference>
<comment type="caution">
    <text evidence="10">The sequence shown here is derived from an EMBL/GenBank/DDBJ whole genome shotgun (WGS) entry which is preliminary data.</text>
</comment>
<keyword evidence="4" id="KW-0624">Polysaccharide degradation</keyword>
<feature type="signal peptide" evidence="6">
    <location>
        <begin position="1"/>
        <end position="49"/>
    </location>
</feature>
<dbReference type="Pfam" id="PF26113">
    <property type="entry name" value="GH16_XgeA"/>
    <property type="match status" value="1"/>
</dbReference>
<dbReference type="InterPro" id="IPR006311">
    <property type="entry name" value="TAT_signal"/>
</dbReference>
<gene>
    <name evidence="10" type="ORF">QRT04_08050</name>
</gene>
<dbReference type="PROSITE" id="PS51318">
    <property type="entry name" value="TAT"/>
    <property type="match status" value="1"/>
</dbReference>
<keyword evidence="4" id="KW-0119">Carbohydrate metabolism</keyword>
<dbReference type="InterPro" id="IPR006584">
    <property type="entry name" value="Cellulose-bd_IV"/>
</dbReference>
<sequence>MATRAARPSSDGEPRRRKGRRGLALAASAALAVAATPVALALTAGAANATVPAAPSGWTTVFSDDFSGAAGTGLNRADWLYDLGHSYPGGAWNWGTGQVEAETDSTANVYQDGAGHLVIKPIRASDGTWTSGRVETQRTDFAAPAGGQLEMVAALKQPDPANGLGYWPAFWALGDAARANGATSWPTTGEIDIMEDVNARSQVAQTLHCGTGSGGPCNETIGLGSGLQDCAGCQTSYHTYAAVIDRRNTSAEQLRFYVDGALTSTVTQAQVGTATWQQAIDRGYFMILNVAMGGAFPDALCGCSTAASLGSTTSGAGMSVDYVAVYQQGGGSTSTPPPTSPTTPPTTTPPASGVPAAPTNLHVTATTSTSVTTAWNASSGATSYRVLRAGVPIATATGTSFTDANLNPSTPYLYSVQAVNSAGTSAESNQISVTTPATGSTGGSTGTPSPTPTPTGGGSSGGVTATSTIQAEAYAAQQGTTTETTTDTGGGKDVASIANGDWLRYDNVDFGSSPLHVLKARVASGAAGGVSGLVQVRLDSLTAAPIGSFALANTGGWQSWRTIPGDVSGVTGKHTVYLTFSSGQPADYVNVNWFTFSAS</sequence>
<accession>A0ABT7SFI0</accession>
<protein>
    <submittedName>
        <fullName evidence="10">Carbohydrate-binding protein</fullName>
    </submittedName>
</protein>
<dbReference type="InterPro" id="IPR013783">
    <property type="entry name" value="Ig-like_fold"/>
</dbReference>
<dbReference type="PROSITE" id="PS50853">
    <property type="entry name" value="FN3"/>
    <property type="match status" value="1"/>
</dbReference>
<dbReference type="InterPro" id="IPR003961">
    <property type="entry name" value="FN3_dom"/>
</dbReference>
<dbReference type="InterPro" id="IPR036116">
    <property type="entry name" value="FN3_sf"/>
</dbReference>
<evidence type="ECO:0000313" key="11">
    <source>
        <dbReference type="Proteomes" id="UP001529338"/>
    </source>
</evidence>
<dbReference type="Pfam" id="PF03422">
    <property type="entry name" value="CBM_6"/>
    <property type="match status" value="1"/>
</dbReference>
<evidence type="ECO:0000256" key="3">
    <source>
        <dbReference type="ARBA" id="ARBA00023295"/>
    </source>
</evidence>
<evidence type="ECO:0000256" key="1">
    <source>
        <dbReference type="ARBA" id="ARBA00006865"/>
    </source>
</evidence>
<feature type="domain" description="CBM6" evidence="8">
    <location>
        <begin position="467"/>
        <end position="597"/>
    </location>
</feature>
<evidence type="ECO:0000256" key="2">
    <source>
        <dbReference type="ARBA" id="ARBA00022729"/>
    </source>
</evidence>
<evidence type="ECO:0000259" key="7">
    <source>
        <dbReference type="PROSITE" id="PS50853"/>
    </source>
</evidence>
<dbReference type="EMBL" id="JAUCGQ010000001">
    <property type="protein sequence ID" value="MDM7854881.1"/>
    <property type="molecule type" value="Genomic_DNA"/>
</dbReference>
<dbReference type="Gene3D" id="2.60.120.260">
    <property type="entry name" value="Galactose-binding domain-like"/>
    <property type="match status" value="1"/>
</dbReference>
<evidence type="ECO:0000256" key="4">
    <source>
        <dbReference type="ARBA" id="ARBA00023326"/>
    </source>
</evidence>
<feature type="compositionally biased region" description="Pro residues" evidence="5">
    <location>
        <begin position="335"/>
        <end position="348"/>
    </location>
</feature>
<dbReference type="PROSITE" id="PS51175">
    <property type="entry name" value="CBM6"/>
    <property type="match status" value="1"/>
</dbReference>
<dbReference type="RefSeq" id="WP_289454702.1">
    <property type="nucleotide sequence ID" value="NZ_JAUCGQ010000001.1"/>
</dbReference>
<name>A0ABT7SFI0_9CELL</name>
<dbReference type="SMART" id="SM00060">
    <property type="entry name" value="FN3"/>
    <property type="match status" value="1"/>
</dbReference>
<dbReference type="CDD" id="cd02182">
    <property type="entry name" value="GH16_Strep_laminarinase_like"/>
    <property type="match status" value="1"/>
</dbReference>
<dbReference type="Pfam" id="PF00041">
    <property type="entry name" value="fn3"/>
    <property type="match status" value="1"/>
</dbReference>
<dbReference type="SUPFAM" id="SSF49785">
    <property type="entry name" value="Galactose-binding domain-like"/>
    <property type="match status" value="1"/>
</dbReference>
<dbReference type="SMART" id="SM00606">
    <property type="entry name" value="CBD_IV"/>
    <property type="match status" value="1"/>
</dbReference>
<evidence type="ECO:0000313" key="10">
    <source>
        <dbReference type="EMBL" id="MDM7854881.1"/>
    </source>
</evidence>
<dbReference type="InterPro" id="IPR000757">
    <property type="entry name" value="Beta-glucanase-like"/>
</dbReference>
<proteinExistence type="inferred from homology"/>
<dbReference type="InterPro" id="IPR008979">
    <property type="entry name" value="Galactose-bd-like_sf"/>
</dbReference>
<evidence type="ECO:0000256" key="6">
    <source>
        <dbReference type="SAM" id="SignalP"/>
    </source>
</evidence>
<reference evidence="10 11" key="1">
    <citation type="submission" date="2023-06" db="EMBL/GenBank/DDBJ databases">
        <title>Cellulomonas sp. MW4 Whole genome sequence.</title>
        <authorList>
            <person name="Park S."/>
        </authorList>
    </citation>
    <scope>NUCLEOTIDE SEQUENCE [LARGE SCALE GENOMIC DNA]</scope>
    <source>
        <strain evidence="10 11">MW4</strain>
    </source>
</reference>
<dbReference type="Proteomes" id="UP001529338">
    <property type="component" value="Unassembled WGS sequence"/>
</dbReference>
<dbReference type="PROSITE" id="PS51762">
    <property type="entry name" value="GH16_2"/>
    <property type="match status" value="1"/>
</dbReference>
<dbReference type="SUPFAM" id="SSF49265">
    <property type="entry name" value="Fibronectin type III"/>
    <property type="match status" value="1"/>
</dbReference>
<dbReference type="InterPro" id="IPR005084">
    <property type="entry name" value="CBM6"/>
</dbReference>
<dbReference type="Gene3D" id="2.60.120.200">
    <property type="match status" value="1"/>
</dbReference>
<dbReference type="CDD" id="cd04084">
    <property type="entry name" value="CBM6_xylanase-like"/>
    <property type="match status" value="1"/>
</dbReference>
<dbReference type="CDD" id="cd00063">
    <property type="entry name" value="FN3"/>
    <property type="match status" value="1"/>
</dbReference>
<organism evidence="10 11">
    <name type="scientific">Cellulomonas alba</name>
    <dbReference type="NCBI Taxonomy" id="3053467"/>
    <lineage>
        <taxon>Bacteria</taxon>
        <taxon>Bacillati</taxon>
        <taxon>Actinomycetota</taxon>
        <taxon>Actinomycetes</taxon>
        <taxon>Micrococcales</taxon>
        <taxon>Cellulomonadaceae</taxon>
        <taxon>Cellulomonas</taxon>
    </lineage>
</organism>